<sequence length="647" mass="69175">MNRKIRKLTAGLLAFAMLFAVFAARPMAAFAATGQITFSDPTATVGNQVTVSMRISSDSALGASDVMLNYDSSALEFVSGTNANGGAGSIRVVGSMEEANQTDFRFTLTFRALKAGTSSISVASYEVYDADSQTVSLSHVGTSAVQVSAPSTYSSDASLSSLTVSPGELSPAFSPDVTEYSVTVPGDVDRLTISAPATDDGATVSINGNENLQMGENTVTCQVTAEDGETTRTYTLTVTKTDEASSEDGTEASVDAGAVGSGVQVTVDEGTWQVAESFDAAALPSGFTQTEITYDGTQVQAGTDGNGTILLYMTDENGNGDFFVYDEEQGILSPYVTIEVSEKSIVVLPPERLPEGMELPDGFVECTIDIGTHTVHGWIWESSEGETPEYCVVYGMNEDGEENLYRYDQKEMTVQRYFQDPAAEEIRNRYVQVAEDYNSLLEDYNIRGYLVAGLFGVSILLVIVLVILLMTRKPKGPRDGGYQEESTGRGPEGPKSSGRPAANRRTADRNQEKAAGDPQGAEDATPVRKSGAGNKSSAAKNGRREAADSWKEASGRQEADGWKNTAEGKEMPKGKKGRSAQKDAADELEILDLDFDAPAPDETNTGKERLRNSLREEEAVSRETAKRETAAAGEDSADDDLEFIDLD</sequence>
<feature type="signal peptide" evidence="3">
    <location>
        <begin position="1"/>
        <end position="23"/>
    </location>
</feature>
<dbReference type="Pfam" id="PF12733">
    <property type="entry name" value="Cadherin-like"/>
    <property type="match status" value="1"/>
</dbReference>
<comment type="caution">
    <text evidence="5">The sequence shown here is derived from an EMBL/GenBank/DDBJ whole genome shotgun (WGS) entry which is preliminary data.</text>
</comment>
<protein>
    <submittedName>
        <fullName evidence="5">Cadherin-like beta sandwich domain-containing protein</fullName>
    </submittedName>
</protein>
<feature type="compositionally biased region" description="Basic and acidic residues" evidence="1">
    <location>
        <begin position="604"/>
        <end position="629"/>
    </location>
</feature>
<evidence type="ECO:0000313" key="6">
    <source>
        <dbReference type="Proteomes" id="UP000824250"/>
    </source>
</evidence>
<dbReference type="InterPro" id="IPR025883">
    <property type="entry name" value="Cadherin-like_domain"/>
</dbReference>
<dbReference type="CDD" id="cd08547">
    <property type="entry name" value="Type_II_cohesin"/>
    <property type="match status" value="1"/>
</dbReference>
<evidence type="ECO:0000259" key="4">
    <source>
        <dbReference type="Pfam" id="PF12733"/>
    </source>
</evidence>
<dbReference type="AlphaFoldDB" id="A0A9D1A527"/>
<feature type="domain" description="Cadherin-like beta-sandwich-like" evidence="4">
    <location>
        <begin position="159"/>
        <end position="240"/>
    </location>
</feature>
<feature type="compositionally biased region" description="Acidic residues" evidence="1">
    <location>
        <begin position="586"/>
        <end position="595"/>
    </location>
</feature>
<keyword evidence="2" id="KW-0472">Membrane</keyword>
<dbReference type="GO" id="GO:0030246">
    <property type="term" value="F:carbohydrate binding"/>
    <property type="evidence" value="ECO:0007669"/>
    <property type="project" value="InterPro"/>
</dbReference>
<feature type="region of interest" description="Disordered" evidence="1">
    <location>
        <begin position="475"/>
        <end position="647"/>
    </location>
</feature>
<proteinExistence type="predicted"/>
<keyword evidence="2" id="KW-1133">Transmembrane helix</keyword>
<evidence type="ECO:0000256" key="1">
    <source>
        <dbReference type="SAM" id="MobiDB-lite"/>
    </source>
</evidence>
<dbReference type="Proteomes" id="UP000824250">
    <property type="component" value="Unassembled WGS sequence"/>
</dbReference>
<feature type="chain" id="PRO_5039526149" evidence="3">
    <location>
        <begin position="24"/>
        <end position="647"/>
    </location>
</feature>
<reference evidence="5" key="2">
    <citation type="journal article" date="2021" name="PeerJ">
        <title>Extensive microbial diversity within the chicken gut microbiome revealed by metagenomics and culture.</title>
        <authorList>
            <person name="Gilroy R."/>
            <person name="Ravi A."/>
            <person name="Getino M."/>
            <person name="Pursley I."/>
            <person name="Horton D.L."/>
            <person name="Alikhan N.F."/>
            <person name="Baker D."/>
            <person name="Gharbi K."/>
            <person name="Hall N."/>
            <person name="Watson M."/>
            <person name="Adriaenssens E.M."/>
            <person name="Foster-Nyarko E."/>
            <person name="Jarju S."/>
            <person name="Secka A."/>
            <person name="Antonio M."/>
            <person name="Oren A."/>
            <person name="Chaudhuri R.R."/>
            <person name="La Ragione R."/>
            <person name="Hildebrand F."/>
            <person name="Pallen M.J."/>
        </authorList>
    </citation>
    <scope>NUCLEOTIDE SEQUENCE</scope>
    <source>
        <strain evidence="5">CHK180-2868</strain>
    </source>
</reference>
<keyword evidence="3" id="KW-0732">Signal</keyword>
<dbReference type="Gene3D" id="2.60.40.680">
    <property type="match status" value="1"/>
</dbReference>
<feature type="compositionally biased region" description="Acidic residues" evidence="1">
    <location>
        <begin position="635"/>
        <end position="647"/>
    </location>
</feature>
<dbReference type="Gene3D" id="2.60.40.2340">
    <property type="match status" value="1"/>
</dbReference>
<reference evidence="5" key="1">
    <citation type="submission" date="2020-10" db="EMBL/GenBank/DDBJ databases">
        <authorList>
            <person name="Gilroy R."/>
        </authorList>
    </citation>
    <scope>NUCLEOTIDE SEQUENCE</scope>
    <source>
        <strain evidence="5">CHK180-2868</strain>
    </source>
</reference>
<feature type="compositionally biased region" description="Basic and acidic residues" evidence="1">
    <location>
        <begin position="505"/>
        <end position="515"/>
    </location>
</feature>
<evidence type="ECO:0000256" key="2">
    <source>
        <dbReference type="SAM" id="Phobius"/>
    </source>
</evidence>
<feature type="transmembrane region" description="Helical" evidence="2">
    <location>
        <begin position="448"/>
        <end position="469"/>
    </location>
</feature>
<accession>A0A9D1A527</accession>
<dbReference type="SUPFAM" id="SSF49384">
    <property type="entry name" value="Carbohydrate-binding domain"/>
    <property type="match status" value="1"/>
</dbReference>
<name>A0A9D1A527_9FIRM</name>
<feature type="compositionally biased region" description="Basic and acidic residues" evidence="1">
    <location>
        <begin position="542"/>
        <end position="573"/>
    </location>
</feature>
<keyword evidence="2" id="KW-0812">Transmembrane</keyword>
<evidence type="ECO:0000313" key="5">
    <source>
        <dbReference type="EMBL" id="HIR05645.1"/>
    </source>
</evidence>
<dbReference type="EMBL" id="DVGC01000036">
    <property type="protein sequence ID" value="HIR05645.1"/>
    <property type="molecule type" value="Genomic_DNA"/>
</dbReference>
<evidence type="ECO:0000256" key="3">
    <source>
        <dbReference type="SAM" id="SignalP"/>
    </source>
</evidence>
<dbReference type="InterPro" id="IPR008965">
    <property type="entry name" value="CBM2/CBM3_carb-bd_dom_sf"/>
</dbReference>
<organism evidence="5 6">
    <name type="scientific">Candidatus Copromonas faecavium</name>
    <name type="common">nom. illeg.</name>
    <dbReference type="NCBI Taxonomy" id="2840740"/>
    <lineage>
        <taxon>Bacteria</taxon>
        <taxon>Bacillati</taxon>
        <taxon>Bacillota</taxon>
        <taxon>Clostridia</taxon>
        <taxon>Lachnospirales</taxon>
        <taxon>Lachnospiraceae</taxon>
        <taxon>Candidatus Copromonas (nom. illeg.)</taxon>
    </lineage>
</organism>
<gene>
    <name evidence="5" type="ORF">IAB28_06730</name>
</gene>